<proteinExistence type="predicted"/>
<keyword evidence="2" id="KW-0808">Transferase</keyword>
<keyword evidence="2" id="KW-0489">Methyltransferase</keyword>
<evidence type="ECO:0000313" key="2">
    <source>
        <dbReference type="EMBL" id="NYH80719.1"/>
    </source>
</evidence>
<dbReference type="GO" id="GO:0008168">
    <property type="term" value="F:methyltransferase activity"/>
    <property type="evidence" value="ECO:0007669"/>
    <property type="project" value="UniProtKB-KW"/>
</dbReference>
<keyword evidence="3" id="KW-1185">Reference proteome</keyword>
<reference evidence="2 3" key="1">
    <citation type="submission" date="2020-07" db="EMBL/GenBank/DDBJ databases">
        <title>Genomic Encyclopedia of Type Strains, Phase III (KMG-III): the genomes of soil and plant-associated and newly described type strains.</title>
        <authorList>
            <person name="Whitman W."/>
        </authorList>
    </citation>
    <scope>NUCLEOTIDE SEQUENCE [LARGE SCALE GENOMIC DNA]</scope>
    <source>
        <strain evidence="2 3">CECT 8576</strain>
    </source>
</reference>
<dbReference type="CDD" id="cd02440">
    <property type="entry name" value="AdoMet_MTases"/>
    <property type="match status" value="1"/>
</dbReference>
<dbReference type="InterPro" id="IPR041698">
    <property type="entry name" value="Methyltransf_25"/>
</dbReference>
<keyword evidence="2" id="KW-0830">Ubiquinone</keyword>
<dbReference type="GO" id="GO:0032259">
    <property type="term" value="P:methylation"/>
    <property type="evidence" value="ECO:0007669"/>
    <property type="project" value="UniProtKB-KW"/>
</dbReference>
<dbReference type="Proteomes" id="UP000548304">
    <property type="component" value="Unassembled WGS sequence"/>
</dbReference>
<feature type="domain" description="Methyltransferase" evidence="1">
    <location>
        <begin position="2"/>
        <end position="72"/>
    </location>
</feature>
<evidence type="ECO:0000259" key="1">
    <source>
        <dbReference type="Pfam" id="PF13649"/>
    </source>
</evidence>
<gene>
    <name evidence="2" type="ORF">FHR84_004085</name>
</gene>
<organism evidence="2 3">
    <name type="scientific">Actinopolyspora biskrensis</name>
    <dbReference type="NCBI Taxonomy" id="1470178"/>
    <lineage>
        <taxon>Bacteria</taxon>
        <taxon>Bacillati</taxon>
        <taxon>Actinomycetota</taxon>
        <taxon>Actinomycetes</taxon>
        <taxon>Actinopolysporales</taxon>
        <taxon>Actinopolysporaceae</taxon>
        <taxon>Actinopolyspora</taxon>
    </lineage>
</organism>
<comment type="caution">
    <text evidence="2">The sequence shown here is derived from an EMBL/GenBank/DDBJ whole genome shotgun (WGS) entry which is preliminary data.</text>
</comment>
<dbReference type="InterPro" id="IPR029063">
    <property type="entry name" value="SAM-dependent_MTases_sf"/>
</dbReference>
<accession>A0A852Z4Q6</accession>
<dbReference type="AlphaFoldDB" id="A0A852Z4Q6"/>
<name>A0A852Z4Q6_9ACTN</name>
<dbReference type="Pfam" id="PF13649">
    <property type="entry name" value="Methyltransf_25"/>
    <property type="match status" value="1"/>
</dbReference>
<protein>
    <submittedName>
        <fullName evidence="2">Ubiquinone/menaquinone biosynthesis C-methylase UbiE</fullName>
    </submittedName>
</protein>
<dbReference type="SUPFAM" id="SSF53335">
    <property type="entry name" value="S-adenosyl-L-methionine-dependent methyltransferases"/>
    <property type="match status" value="1"/>
</dbReference>
<dbReference type="Gene3D" id="3.40.50.150">
    <property type="entry name" value="Vaccinia Virus protein VP39"/>
    <property type="match status" value="1"/>
</dbReference>
<evidence type="ECO:0000313" key="3">
    <source>
        <dbReference type="Proteomes" id="UP000548304"/>
    </source>
</evidence>
<dbReference type="EMBL" id="JACBYW010000008">
    <property type="protein sequence ID" value="NYH80719.1"/>
    <property type="molecule type" value="Genomic_DNA"/>
</dbReference>
<sequence>MSVFGVDLSTRMLEQARRSHPGLRFVEGSMTELDLADGELGGIVAWYSIIHVPPEGLPAVFEEFHRVLAPGGHVLLAFQEGEEPLHLTEAFGRSISLVFHRRSPRTVGELLGQAGLEPVARQTRAPVEGVERTPQAFLLARKPAESD</sequence>